<dbReference type="Proteomes" id="UP001050975">
    <property type="component" value="Unassembled WGS sequence"/>
</dbReference>
<evidence type="ECO:0008006" key="4">
    <source>
        <dbReference type="Google" id="ProtNLM"/>
    </source>
</evidence>
<feature type="chain" id="PRO_5043786105" description="PEP-CTERM protein-sorting domain-containing protein" evidence="1">
    <location>
        <begin position="30"/>
        <end position="229"/>
    </location>
</feature>
<organism evidence="2 3">
    <name type="scientific">Microseira wollei NIES-4236</name>
    <dbReference type="NCBI Taxonomy" id="2530354"/>
    <lineage>
        <taxon>Bacteria</taxon>
        <taxon>Bacillati</taxon>
        <taxon>Cyanobacteriota</taxon>
        <taxon>Cyanophyceae</taxon>
        <taxon>Oscillatoriophycideae</taxon>
        <taxon>Aerosakkonematales</taxon>
        <taxon>Aerosakkonemataceae</taxon>
        <taxon>Microseira</taxon>
    </lineage>
</organism>
<gene>
    <name evidence="2" type="ORF">MiSe_02100</name>
</gene>
<dbReference type="InterPro" id="IPR013424">
    <property type="entry name" value="Ice-binding_C"/>
</dbReference>
<protein>
    <recommendedName>
        <fullName evidence="4">PEP-CTERM protein-sorting domain-containing protein</fullName>
    </recommendedName>
</protein>
<dbReference type="NCBIfam" id="TIGR02595">
    <property type="entry name" value="PEP_CTERM"/>
    <property type="match status" value="1"/>
</dbReference>
<dbReference type="EMBL" id="BLAY01000002">
    <property type="protein sequence ID" value="GET35468.1"/>
    <property type="molecule type" value="Genomic_DNA"/>
</dbReference>
<evidence type="ECO:0000256" key="1">
    <source>
        <dbReference type="SAM" id="SignalP"/>
    </source>
</evidence>
<accession>A0AAV3X007</accession>
<keyword evidence="1" id="KW-0732">Signal</keyword>
<keyword evidence="3" id="KW-1185">Reference proteome</keyword>
<proteinExistence type="predicted"/>
<comment type="caution">
    <text evidence="2">The sequence shown here is derived from an EMBL/GenBank/DDBJ whole genome shotgun (WGS) entry which is preliminary data.</text>
</comment>
<evidence type="ECO:0000313" key="2">
    <source>
        <dbReference type="EMBL" id="GET35468.1"/>
    </source>
</evidence>
<sequence>MTKILQKLAAATAGTILSFAAIEANPAQAALFNFSFDRSGSFSSYGQGFLYFNDATSGLTGIGREEASLSQLNGSFFFEYVNQRSLVVPQLVNFTSSNLLAPPVFTFESGSLIGMNLNLAPKTNIWVHPRGYGFTRVDKLFVTGANFRETQAESTLSLLCVPFAPFGYYNPDCTLVPITLTSESSGQINFVTRVPFQRPTSVPEPASLVGLSLLGLAFLLKQKTASSQG</sequence>
<dbReference type="AlphaFoldDB" id="A0AAV3X007"/>
<feature type="signal peptide" evidence="1">
    <location>
        <begin position="1"/>
        <end position="29"/>
    </location>
</feature>
<evidence type="ECO:0000313" key="3">
    <source>
        <dbReference type="Proteomes" id="UP001050975"/>
    </source>
</evidence>
<dbReference type="RefSeq" id="WP_226572977.1">
    <property type="nucleotide sequence ID" value="NZ_BLAY01000002.1"/>
</dbReference>
<reference evidence="2" key="1">
    <citation type="submission" date="2019-10" db="EMBL/GenBank/DDBJ databases">
        <title>Draft genome sequece of Microseira wollei NIES-4236.</title>
        <authorList>
            <person name="Yamaguchi H."/>
            <person name="Suzuki S."/>
            <person name="Kawachi M."/>
        </authorList>
    </citation>
    <scope>NUCLEOTIDE SEQUENCE</scope>
    <source>
        <strain evidence="2">NIES-4236</strain>
    </source>
</reference>
<name>A0AAV3X007_9CYAN</name>